<accession>A0A8J6CAD3</accession>
<dbReference type="OrthoDB" id="10652745at2759"/>
<dbReference type="InterPro" id="IPR053151">
    <property type="entry name" value="RNase_H-like"/>
</dbReference>
<dbReference type="Pfam" id="PF13456">
    <property type="entry name" value="RVT_3"/>
    <property type="match status" value="1"/>
</dbReference>
<feature type="domain" description="RNase H type-1" evidence="2">
    <location>
        <begin position="51"/>
        <end position="184"/>
    </location>
</feature>
<feature type="signal peptide" evidence="1">
    <location>
        <begin position="1"/>
        <end position="16"/>
    </location>
</feature>
<gene>
    <name evidence="3" type="ORF">KFE25_000139</name>
</gene>
<organism evidence="3 4">
    <name type="scientific">Diacronema lutheri</name>
    <name type="common">Unicellular marine alga</name>
    <name type="synonym">Monochrysis lutheri</name>
    <dbReference type="NCBI Taxonomy" id="2081491"/>
    <lineage>
        <taxon>Eukaryota</taxon>
        <taxon>Haptista</taxon>
        <taxon>Haptophyta</taxon>
        <taxon>Pavlovophyceae</taxon>
        <taxon>Pavlovales</taxon>
        <taxon>Pavlovaceae</taxon>
        <taxon>Diacronema</taxon>
    </lineage>
</organism>
<dbReference type="Gene3D" id="3.30.420.10">
    <property type="entry name" value="Ribonuclease H-like superfamily/Ribonuclease H"/>
    <property type="match status" value="1"/>
</dbReference>
<keyword evidence="1" id="KW-0732">Signal</keyword>
<feature type="chain" id="PRO_5035241179" description="RNase H type-1 domain-containing protein" evidence="1">
    <location>
        <begin position="17"/>
        <end position="381"/>
    </location>
</feature>
<evidence type="ECO:0000313" key="4">
    <source>
        <dbReference type="Proteomes" id="UP000751190"/>
    </source>
</evidence>
<sequence>MVKIAILQSLLGLAHSWSAQVGPALALRAAGLTDALLTAVPIAAAPSEASMGGAWVVFVDGSSGNGRAASGAGAVLYEPSGQLACARARFLGCSDSCTAEYAALELGLRTAAPFAPQRLVVCSDARVVVDCVRAESRATPRRMRAAHARVIEAQAALADADVRYAHVPRARNARADALARCAVRVASSLSSELLRAAALSHDGERAARLLRDARAAGLAVSRPAWLALIASCARSNGAESAMHVARAAAAAAARARDGSGAGNDADALLLASACAEGAWRCEAVDENIARWGELALAQLLARDGVSVTNVSEARGDSCGALAPASAAGALAVGRGGEYAPWALPGAVVAAAAAARAWRSAMAAGPWGAWAPRSESGAPPPP</sequence>
<dbReference type="InterPro" id="IPR012337">
    <property type="entry name" value="RNaseH-like_sf"/>
</dbReference>
<dbReference type="GO" id="GO:0004523">
    <property type="term" value="F:RNA-DNA hybrid ribonuclease activity"/>
    <property type="evidence" value="ECO:0007669"/>
    <property type="project" value="InterPro"/>
</dbReference>
<dbReference type="PANTHER" id="PTHR47723:SF4">
    <property type="entry name" value="PENTATRICOPEPTIDE REPEAT-CONTAINING-LIKE PROTEIN"/>
    <property type="match status" value="1"/>
</dbReference>
<dbReference type="InterPro" id="IPR002156">
    <property type="entry name" value="RNaseH_domain"/>
</dbReference>
<dbReference type="InterPro" id="IPR036397">
    <property type="entry name" value="RNaseH_sf"/>
</dbReference>
<evidence type="ECO:0000256" key="1">
    <source>
        <dbReference type="SAM" id="SignalP"/>
    </source>
</evidence>
<evidence type="ECO:0000313" key="3">
    <source>
        <dbReference type="EMBL" id="KAG8463971.1"/>
    </source>
</evidence>
<reference evidence="3" key="1">
    <citation type="submission" date="2021-05" db="EMBL/GenBank/DDBJ databases">
        <title>The genome of the haptophyte Pavlova lutheri (Diacronema luteri, Pavlovales) - a model for lipid biosynthesis in eukaryotic algae.</title>
        <authorList>
            <person name="Hulatt C.J."/>
            <person name="Posewitz M.C."/>
        </authorList>
    </citation>
    <scope>NUCLEOTIDE SEQUENCE</scope>
    <source>
        <strain evidence="3">NIVA-4/92</strain>
    </source>
</reference>
<dbReference type="SUPFAM" id="SSF53098">
    <property type="entry name" value="Ribonuclease H-like"/>
    <property type="match status" value="1"/>
</dbReference>
<dbReference type="GO" id="GO:0003676">
    <property type="term" value="F:nucleic acid binding"/>
    <property type="evidence" value="ECO:0007669"/>
    <property type="project" value="InterPro"/>
</dbReference>
<dbReference type="AlphaFoldDB" id="A0A8J6CAD3"/>
<dbReference type="PANTHER" id="PTHR47723">
    <property type="entry name" value="OS05G0353850 PROTEIN"/>
    <property type="match status" value="1"/>
</dbReference>
<proteinExistence type="predicted"/>
<name>A0A8J6CAD3_DIALT</name>
<protein>
    <recommendedName>
        <fullName evidence="2">RNase H type-1 domain-containing protein</fullName>
    </recommendedName>
</protein>
<keyword evidence="4" id="KW-1185">Reference proteome</keyword>
<dbReference type="Proteomes" id="UP000751190">
    <property type="component" value="Unassembled WGS sequence"/>
</dbReference>
<dbReference type="EMBL" id="JAGTXO010000014">
    <property type="protein sequence ID" value="KAG8463971.1"/>
    <property type="molecule type" value="Genomic_DNA"/>
</dbReference>
<dbReference type="PROSITE" id="PS50879">
    <property type="entry name" value="RNASE_H_1"/>
    <property type="match status" value="1"/>
</dbReference>
<evidence type="ECO:0000259" key="2">
    <source>
        <dbReference type="PROSITE" id="PS50879"/>
    </source>
</evidence>
<comment type="caution">
    <text evidence="3">The sequence shown here is derived from an EMBL/GenBank/DDBJ whole genome shotgun (WGS) entry which is preliminary data.</text>
</comment>